<feature type="coiled-coil region" evidence="1">
    <location>
        <begin position="65"/>
        <end position="105"/>
    </location>
</feature>
<keyword evidence="2" id="KW-1133">Transmembrane helix</keyword>
<dbReference type="RefSeq" id="WP_369228899.1">
    <property type="nucleotide sequence ID" value="NZ_CP163435.1"/>
</dbReference>
<evidence type="ECO:0000256" key="2">
    <source>
        <dbReference type="SAM" id="Phobius"/>
    </source>
</evidence>
<sequence>MTTDDAGSLPVPQHQQELSENILAAEAHRLVTQWADAPPEVFKAALATARAERVLRSEETVLRLRLNFELEKQRLQAQKDEGERKARAEREVAKREAAVEIARLRHRRHVVNVSVGAVISIALLVAGIAVVGSAPWLSVILCGPSLLALAKVFVLHRSDPDDMKLLARAANNATNVASQTPTP</sequence>
<accession>A0AB39P2I4</accession>
<name>A0AB39P2I4_9ACTN</name>
<proteinExistence type="predicted"/>
<dbReference type="AlphaFoldDB" id="A0AB39P2I4"/>
<keyword evidence="2" id="KW-0472">Membrane</keyword>
<feature type="transmembrane region" description="Helical" evidence="2">
    <location>
        <begin position="110"/>
        <end position="130"/>
    </location>
</feature>
<keyword evidence="2" id="KW-0812">Transmembrane</keyword>
<dbReference type="EMBL" id="CP163435">
    <property type="protein sequence ID" value="XDQ23303.1"/>
    <property type="molecule type" value="Genomic_DNA"/>
</dbReference>
<evidence type="ECO:0000313" key="3">
    <source>
        <dbReference type="EMBL" id="XDQ23303.1"/>
    </source>
</evidence>
<gene>
    <name evidence="3" type="ORF">AB5J56_00555</name>
</gene>
<protein>
    <submittedName>
        <fullName evidence="3">Uncharacterized protein</fullName>
    </submittedName>
</protein>
<reference evidence="3" key="1">
    <citation type="submission" date="2024-07" db="EMBL/GenBank/DDBJ databases">
        <authorList>
            <person name="Yu S.T."/>
        </authorList>
    </citation>
    <scope>NUCLEOTIDE SEQUENCE</scope>
    <source>
        <strain evidence="3">R21</strain>
    </source>
</reference>
<keyword evidence="1" id="KW-0175">Coiled coil</keyword>
<evidence type="ECO:0000256" key="1">
    <source>
        <dbReference type="SAM" id="Coils"/>
    </source>
</evidence>
<organism evidence="3">
    <name type="scientific">Streptomyces sp. R21</name>
    <dbReference type="NCBI Taxonomy" id="3238627"/>
    <lineage>
        <taxon>Bacteria</taxon>
        <taxon>Bacillati</taxon>
        <taxon>Actinomycetota</taxon>
        <taxon>Actinomycetes</taxon>
        <taxon>Kitasatosporales</taxon>
        <taxon>Streptomycetaceae</taxon>
        <taxon>Streptomyces</taxon>
    </lineage>
</organism>
<feature type="transmembrane region" description="Helical" evidence="2">
    <location>
        <begin position="136"/>
        <end position="155"/>
    </location>
</feature>